<keyword evidence="2" id="KW-1185">Reference proteome</keyword>
<evidence type="ECO:0000313" key="1">
    <source>
        <dbReference type="EMBL" id="KAH9423279.1"/>
    </source>
</evidence>
<reference evidence="1 2" key="2">
    <citation type="journal article" date="2022" name="Mol. Biol. Evol.">
        <title>Comparative Genomics Reveals Insights into the Divergent Evolution of Astigmatic Mites and Household Pest Adaptations.</title>
        <authorList>
            <person name="Xiong Q."/>
            <person name="Wan A.T."/>
            <person name="Liu X."/>
            <person name="Fung C.S."/>
            <person name="Xiao X."/>
            <person name="Malainual N."/>
            <person name="Hou J."/>
            <person name="Wang L."/>
            <person name="Wang M."/>
            <person name="Yang K.Y."/>
            <person name="Cui Y."/>
            <person name="Leung E.L."/>
            <person name="Nong W."/>
            <person name="Shin S.K."/>
            <person name="Au S.W."/>
            <person name="Jeong K.Y."/>
            <person name="Chew F.T."/>
            <person name="Hui J.H."/>
            <person name="Leung T.F."/>
            <person name="Tungtrongchitr A."/>
            <person name="Zhong N."/>
            <person name="Liu Z."/>
            <person name="Tsui S.K."/>
        </authorList>
    </citation>
    <scope>NUCLEOTIDE SEQUENCE [LARGE SCALE GENOMIC DNA]</scope>
    <source>
        <strain evidence="1">Derp</strain>
    </source>
</reference>
<proteinExistence type="predicted"/>
<gene>
    <name evidence="1" type="ORF">DERP_003557</name>
</gene>
<name>A0ABQ8JKY5_DERPT</name>
<comment type="caution">
    <text evidence="1">The sequence shown here is derived from an EMBL/GenBank/DDBJ whole genome shotgun (WGS) entry which is preliminary data.</text>
</comment>
<evidence type="ECO:0000313" key="2">
    <source>
        <dbReference type="Proteomes" id="UP000887458"/>
    </source>
</evidence>
<protein>
    <submittedName>
        <fullName evidence="1">Uncharacterized protein</fullName>
    </submittedName>
</protein>
<dbReference type="EMBL" id="NJHN03000032">
    <property type="protein sequence ID" value="KAH9423279.1"/>
    <property type="molecule type" value="Genomic_DNA"/>
</dbReference>
<organism evidence="1 2">
    <name type="scientific">Dermatophagoides pteronyssinus</name>
    <name type="common">European house dust mite</name>
    <dbReference type="NCBI Taxonomy" id="6956"/>
    <lineage>
        <taxon>Eukaryota</taxon>
        <taxon>Metazoa</taxon>
        <taxon>Ecdysozoa</taxon>
        <taxon>Arthropoda</taxon>
        <taxon>Chelicerata</taxon>
        <taxon>Arachnida</taxon>
        <taxon>Acari</taxon>
        <taxon>Acariformes</taxon>
        <taxon>Sarcoptiformes</taxon>
        <taxon>Astigmata</taxon>
        <taxon>Psoroptidia</taxon>
        <taxon>Analgoidea</taxon>
        <taxon>Pyroglyphidae</taxon>
        <taxon>Dermatophagoidinae</taxon>
        <taxon>Dermatophagoides</taxon>
    </lineage>
</organism>
<dbReference type="Proteomes" id="UP000887458">
    <property type="component" value="Unassembled WGS sequence"/>
</dbReference>
<sequence>MFQQQLEKKERFNFRKLNILDQCTEQYRTTTTPPISPSTTITTITVNLINLSGFCNVEICKEQNEN</sequence>
<accession>A0ABQ8JKY5</accession>
<reference evidence="1 2" key="1">
    <citation type="journal article" date="2018" name="J. Allergy Clin. Immunol.">
        <title>High-quality assembly of Dermatophagoides pteronyssinus genome and transcriptome reveals a wide range of novel allergens.</title>
        <authorList>
            <person name="Liu X.Y."/>
            <person name="Yang K.Y."/>
            <person name="Wang M.Q."/>
            <person name="Kwok J.S."/>
            <person name="Zeng X."/>
            <person name="Yang Z."/>
            <person name="Xiao X.J."/>
            <person name="Lau C.P."/>
            <person name="Li Y."/>
            <person name="Huang Z.M."/>
            <person name="Ba J.G."/>
            <person name="Yim A.K."/>
            <person name="Ouyang C.Y."/>
            <person name="Ngai S.M."/>
            <person name="Chan T.F."/>
            <person name="Leung E.L."/>
            <person name="Liu L."/>
            <person name="Liu Z.G."/>
            <person name="Tsui S.K."/>
        </authorList>
    </citation>
    <scope>NUCLEOTIDE SEQUENCE [LARGE SCALE GENOMIC DNA]</scope>
    <source>
        <strain evidence="1">Derp</strain>
    </source>
</reference>